<accession>A0ABX6V4Z4</accession>
<proteinExistence type="predicted"/>
<gene>
    <name evidence="1" type="ORF">FM038_009590</name>
</gene>
<protein>
    <recommendedName>
        <fullName evidence="3">ABM domain-containing protein</fullName>
    </recommendedName>
</protein>
<keyword evidence="2" id="KW-1185">Reference proteome</keyword>
<evidence type="ECO:0000313" key="1">
    <source>
        <dbReference type="EMBL" id="QPG57670.1"/>
    </source>
</evidence>
<evidence type="ECO:0008006" key="3">
    <source>
        <dbReference type="Google" id="ProtNLM"/>
    </source>
</evidence>
<organism evidence="1 2">
    <name type="scientific">Shewanella eurypsychrophilus</name>
    <dbReference type="NCBI Taxonomy" id="2593656"/>
    <lineage>
        <taxon>Bacteria</taxon>
        <taxon>Pseudomonadati</taxon>
        <taxon>Pseudomonadota</taxon>
        <taxon>Gammaproteobacteria</taxon>
        <taxon>Alteromonadales</taxon>
        <taxon>Shewanellaceae</taxon>
        <taxon>Shewanella</taxon>
    </lineage>
</organism>
<sequence length="102" mass="11539">MSDTMQHHHVILIPLDNKLEETRNLLLECAKLTSLKRAEGGPVSWCASYDENKKHFFVDVLFSSQKEADFHHENMGSLLKNSGELLAARPKTVVNYVFSIAP</sequence>
<dbReference type="EMBL" id="CP045503">
    <property type="protein sequence ID" value="QPG57670.1"/>
    <property type="molecule type" value="Genomic_DNA"/>
</dbReference>
<name>A0ABX6V4Z4_9GAMM</name>
<dbReference type="Proteomes" id="UP000316416">
    <property type="component" value="Chromosome"/>
</dbReference>
<reference evidence="1" key="1">
    <citation type="submission" date="2021-07" db="EMBL/GenBank/DDBJ databases">
        <title>Shewanella sp. YLB-07 whole genome sequence.</title>
        <authorList>
            <person name="Yu L."/>
        </authorList>
    </citation>
    <scope>NUCLEOTIDE SEQUENCE</scope>
    <source>
        <strain evidence="1">YLB-08</strain>
    </source>
</reference>
<dbReference type="RefSeq" id="WP_142870489.1">
    <property type="nucleotide sequence ID" value="NZ_CP045503.2"/>
</dbReference>
<evidence type="ECO:0000313" key="2">
    <source>
        <dbReference type="Proteomes" id="UP000316416"/>
    </source>
</evidence>